<dbReference type="OrthoDB" id="9987011at2759"/>
<feature type="compositionally biased region" description="Polar residues" evidence="1">
    <location>
        <begin position="1"/>
        <end position="12"/>
    </location>
</feature>
<evidence type="ECO:0000313" key="4">
    <source>
        <dbReference type="Proteomes" id="UP000789595"/>
    </source>
</evidence>
<feature type="domain" description="Luciferase" evidence="2">
    <location>
        <begin position="145"/>
        <end position="209"/>
    </location>
</feature>
<gene>
    <name evidence="3" type="ORF">PECAL_6P02050</name>
</gene>
<reference evidence="3" key="1">
    <citation type="submission" date="2021-11" db="EMBL/GenBank/DDBJ databases">
        <authorList>
            <consortium name="Genoscope - CEA"/>
            <person name="William W."/>
        </authorList>
    </citation>
    <scope>NUCLEOTIDE SEQUENCE</scope>
</reference>
<evidence type="ECO:0000313" key="3">
    <source>
        <dbReference type="EMBL" id="CAH0378613.1"/>
    </source>
</evidence>
<dbReference type="Pfam" id="PF17648">
    <property type="entry name" value="Luciferase"/>
    <property type="match status" value="1"/>
</dbReference>
<dbReference type="AlphaFoldDB" id="A0A8J2X4A4"/>
<evidence type="ECO:0000259" key="2">
    <source>
        <dbReference type="Pfam" id="PF17648"/>
    </source>
</evidence>
<dbReference type="Proteomes" id="UP000789595">
    <property type="component" value="Unassembled WGS sequence"/>
</dbReference>
<name>A0A8J2X4A4_9STRA</name>
<keyword evidence="4" id="KW-1185">Reference proteome</keyword>
<organism evidence="3 4">
    <name type="scientific">Pelagomonas calceolata</name>
    <dbReference type="NCBI Taxonomy" id="35677"/>
    <lineage>
        <taxon>Eukaryota</taxon>
        <taxon>Sar</taxon>
        <taxon>Stramenopiles</taxon>
        <taxon>Ochrophyta</taxon>
        <taxon>Pelagophyceae</taxon>
        <taxon>Pelagomonadales</taxon>
        <taxon>Pelagomonadaceae</taxon>
        <taxon>Pelagomonas</taxon>
    </lineage>
</organism>
<sequence>MAERTSPATLRSQPDYEASPTYLTSALPPREGQRPRTESCLPHAQMEAESPDAIFEALTAAASASLGDGVVEGPTTVSVPSTWPAYHLCRPCGDAMPREACMTPGGPACGLEFAHVHARYIPGDHPTAVQAKARGLPWQAYQGGGQGSMHLCLTLRDAAAVLDAGWGELHLLAGRTMGPGAKVPRGLVLVYAPRTAEEVSTVVRILGASHAFARSA</sequence>
<dbReference type="EMBL" id="CAKKNE010000006">
    <property type="protein sequence ID" value="CAH0378613.1"/>
    <property type="molecule type" value="Genomic_DNA"/>
</dbReference>
<feature type="region of interest" description="Disordered" evidence="1">
    <location>
        <begin position="1"/>
        <end position="40"/>
    </location>
</feature>
<protein>
    <recommendedName>
        <fullName evidence="2">Luciferase domain-containing protein</fullName>
    </recommendedName>
</protein>
<comment type="caution">
    <text evidence="3">The sequence shown here is derived from an EMBL/GenBank/DDBJ whole genome shotgun (WGS) entry which is preliminary data.</text>
</comment>
<proteinExistence type="predicted"/>
<accession>A0A8J2X4A4</accession>
<dbReference type="PANTHER" id="PTHR38695:SF1">
    <property type="entry name" value="AMINO ACID PERMEASE_ SLC12A DOMAIN-CONTAINING PROTEIN"/>
    <property type="match status" value="1"/>
</dbReference>
<dbReference type="InterPro" id="IPR040841">
    <property type="entry name" value="Luciferase_dom"/>
</dbReference>
<dbReference type="PANTHER" id="PTHR38695">
    <property type="entry name" value="AMINO ACID PERMEASE_ SLC12A DOMAIN-CONTAINING PROTEIN"/>
    <property type="match status" value="1"/>
</dbReference>
<dbReference type="InterPro" id="IPR048273">
    <property type="entry name" value="Luciferase"/>
</dbReference>
<evidence type="ECO:0000256" key="1">
    <source>
        <dbReference type="SAM" id="MobiDB-lite"/>
    </source>
</evidence>